<keyword evidence="1" id="KW-0472">Membrane</keyword>
<evidence type="ECO:0000313" key="2">
    <source>
        <dbReference type="EMBL" id="MBA9078394.1"/>
    </source>
</evidence>
<reference evidence="2 3" key="1">
    <citation type="submission" date="2020-08" db="EMBL/GenBank/DDBJ databases">
        <title>Genomic Encyclopedia of Type Strains, Phase IV (KMG-IV): sequencing the most valuable type-strain genomes for metagenomic binning, comparative biology and taxonomic classification.</title>
        <authorList>
            <person name="Goeker M."/>
        </authorList>
    </citation>
    <scope>NUCLEOTIDE SEQUENCE [LARGE SCALE GENOMIC DNA]</scope>
    <source>
        <strain evidence="2 3">DSM 29854</strain>
    </source>
</reference>
<dbReference type="RefSeq" id="WP_182513632.1">
    <property type="nucleotide sequence ID" value="NZ_JACJIQ010000012.1"/>
</dbReference>
<organism evidence="2 3">
    <name type="scientific">Rufibacter quisquiliarum</name>
    <dbReference type="NCBI Taxonomy" id="1549639"/>
    <lineage>
        <taxon>Bacteria</taxon>
        <taxon>Pseudomonadati</taxon>
        <taxon>Bacteroidota</taxon>
        <taxon>Cytophagia</taxon>
        <taxon>Cytophagales</taxon>
        <taxon>Hymenobacteraceae</taxon>
        <taxon>Rufibacter</taxon>
    </lineage>
</organism>
<dbReference type="AlphaFoldDB" id="A0A839GFH7"/>
<evidence type="ECO:0000313" key="3">
    <source>
        <dbReference type="Proteomes" id="UP000563094"/>
    </source>
</evidence>
<dbReference type="Gene3D" id="2.20.110.10">
    <property type="entry name" value="Histone H3 K4-specific methyltransferase SET7/9 N-terminal domain"/>
    <property type="match status" value="1"/>
</dbReference>
<keyword evidence="3" id="KW-1185">Reference proteome</keyword>
<gene>
    <name evidence="2" type="ORF">FHS90_003120</name>
</gene>
<accession>A0A839GFH7</accession>
<dbReference type="EMBL" id="JACJIQ010000012">
    <property type="protein sequence ID" value="MBA9078394.1"/>
    <property type="molecule type" value="Genomic_DNA"/>
</dbReference>
<protein>
    <submittedName>
        <fullName evidence="2">Uncharacterized protein</fullName>
    </submittedName>
</protein>
<dbReference type="Proteomes" id="UP000563094">
    <property type="component" value="Unassembled WGS sequence"/>
</dbReference>
<keyword evidence="1" id="KW-0812">Transmembrane</keyword>
<evidence type="ECO:0000256" key="1">
    <source>
        <dbReference type="SAM" id="Phobius"/>
    </source>
</evidence>
<dbReference type="SUPFAM" id="SSF82185">
    <property type="entry name" value="Histone H3 K4-specific methyltransferase SET7/9 N-terminal domain"/>
    <property type="match status" value="1"/>
</dbReference>
<comment type="caution">
    <text evidence="2">The sequence shown here is derived from an EMBL/GenBank/DDBJ whole genome shotgun (WGS) entry which is preliminary data.</text>
</comment>
<keyword evidence="1" id="KW-1133">Transmembrane helix</keyword>
<name>A0A839GFH7_9BACT</name>
<proteinExistence type="predicted"/>
<sequence>MKKRQNSIYLYLTLGVVLCVTVSFYFLTDSFGSQKEKSLKETTRIGKTTFRLLDKGQCSSRCTDVSPCDNYYLFSAKTTDINTLYQFMKEFNNPNGCPTWILFQTDTSISANWKEIVSGRPDKVTYPKTGFALGFHWQNSFTLTDLQNGKANGKYRKYDSNGKLFIEQEIESNSYEGKRIVYYPKYKVEQLYKNNTLISEDTIK</sequence>
<feature type="transmembrane region" description="Helical" evidence="1">
    <location>
        <begin position="7"/>
        <end position="27"/>
    </location>
</feature>